<feature type="domain" description="PH" evidence="4">
    <location>
        <begin position="1894"/>
        <end position="1945"/>
    </location>
</feature>
<feature type="compositionally biased region" description="Low complexity" evidence="3">
    <location>
        <begin position="156"/>
        <end position="179"/>
    </location>
</feature>
<feature type="compositionally biased region" description="Polar residues" evidence="3">
    <location>
        <begin position="1364"/>
        <end position="1385"/>
    </location>
</feature>
<dbReference type="EMBL" id="SPRV01000042">
    <property type="protein sequence ID" value="TIC60335.1"/>
    <property type="molecule type" value="Genomic_DNA"/>
</dbReference>
<dbReference type="InterPro" id="IPR000651">
    <property type="entry name" value="Ras-like_Gua-exchang_fac_N"/>
</dbReference>
<feature type="compositionally biased region" description="Basic and acidic residues" evidence="3">
    <location>
        <begin position="220"/>
        <end position="230"/>
    </location>
</feature>
<keyword evidence="2" id="KW-0344">Guanine-nucleotide releasing factor</keyword>
<feature type="compositionally biased region" description="Low complexity" evidence="3">
    <location>
        <begin position="57"/>
        <end position="68"/>
    </location>
</feature>
<feature type="region of interest" description="Disordered" evidence="3">
    <location>
        <begin position="1364"/>
        <end position="1403"/>
    </location>
</feature>
<feature type="region of interest" description="Disordered" evidence="3">
    <location>
        <begin position="2201"/>
        <end position="2227"/>
    </location>
</feature>
<accession>A0A4T0RL94</accession>
<dbReference type="SUPFAM" id="SSF48350">
    <property type="entry name" value="GTPase activation domain, GAP"/>
    <property type="match status" value="1"/>
</dbReference>
<gene>
    <name evidence="8" type="ORF">E3Q03_03268</name>
    <name evidence="7" type="ORF">E3Q17_03399</name>
</gene>
<dbReference type="Gene3D" id="1.10.840.10">
    <property type="entry name" value="Ras guanine-nucleotide exchange factors catalytic domain"/>
    <property type="match status" value="1"/>
</dbReference>
<dbReference type="PANTHER" id="PTHR23176">
    <property type="entry name" value="RHO/RAC/CDC GTPASE-ACTIVATING PROTEIN"/>
    <property type="match status" value="1"/>
</dbReference>
<comment type="caution">
    <text evidence="7">The sequence shown here is derived from an EMBL/GenBank/DDBJ whole genome shotgun (WGS) entry which is preliminary data.</text>
</comment>
<feature type="compositionally biased region" description="Acidic residues" evidence="3">
    <location>
        <begin position="2218"/>
        <end position="2227"/>
    </location>
</feature>
<evidence type="ECO:0000256" key="3">
    <source>
        <dbReference type="SAM" id="MobiDB-lite"/>
    </source>
</evidence>
<organism evidence="7 10">
    <name type="scientific">Wallemia mellicola</name>
    <dbReference type="NCBI Taxonomy" id="1708541"/>
    <lineage>
        <taxon>Eukaryota</taxon>
        <taxon>Fungi</taxon>
        <taxon>Dikarya</taxon>
        <taxon>Basidiomycota</taxon>
        <taxon>Wallemiomycotina</taxon>
        <taxon>Wallemiomycetes</taxon>
        <taxon>Wallemiales</taxon>
        <taxon>Wallemiaceae</taxon>
        <taxon>Wallemia</taxon>
    </lineage>
</organism>
<dbReference type="PROSITE" id="PS50003">
    <property type="entry name" value="PH_DOMAIN"/>
    <property type="match status" value="1"/>
</dbReference>
<dbReference type="SMART" id="SM00324">
    <property type="entry name" value="RhoGAP"/>
    <property type="match status" value="1"/>
</dbReference>
<dbReference type="InterPro" id="IPR001849">
    <property type="entry name" value="PH_domain"/>
</dbReference>
<dbReference type="Gene3D" id="1.20.870.10">
    <property type="entry name" value="Son of sevenless (SoS) protein Chain: S domain 1"/>
    <property type="match status" value="1"/>
</dbReference>
<name>A0A4T0RL94_9BASI</name>
<dbReference type="Proteomes" id="UP000305362">
    <property type="component" value="Unassembled WGS sequence"/>
</dbReference>
<dbReference type="Gene3D" id="1.10.555.10">
    <property type="entry name" value="Rho GTPase activation protein"/>
    <property type="match status" value="1"/>
</dbReference>
<feature type="compositionally biased region" description="Low complexity" evidence="3">
    <location>
        <begin position="1826"/>
        <end position="1841"/>
    </location>
</feature>
<feature type="region of interest" description="Disordered" evidence="3">
    <location>
        <begin position="933"/>
        <end position="973"/>
    </location>
</feature>
<evidence type="ECO:0000259" key="4">
    <source>
        <dbReference type="PROSITE" id="PS50003"/>
    </source>
</evidence>
<feature type="region of interest" description="Disordered" evidence="3">
    <location>
        <begin position="95"/>
        <end position="114"/>
    </location>
</feature>
<dbReference type="Pfam" id="PF00617">
    <property type="entry name" value="RasGEF"/>
    <property type="match status" value="1"/>
</dbReference>
<dbReference type="PANTHER" id="PTHR23176:SF129">
    <property type="entry name" value="RHO GTPASE ACTIVATING PROTEIN AT 16F, ISOFORM E-RELATED"/>
    <property type="match status" value="1"/>
</dbReference>
<feature type="compositionally biased region" description="Polar residues" evidence="3">
    <location>
        <begin position="69"/>
        <end position="78"/>
    </location>
</feature>
<evidence type="ECO:0000313" key="7">
    <source>
        <dbReference type="EMBL" id="TIB97418.1"/>
    </source>
</evidence>
<dbReference type="PROSITE" id="PS50009">
    <property type="entry name" value="RASGEF_CAT"/>
    <property type="match status" value="1"/>
</dbReference>
<reference evidence="9 10" key="1">
    <citation type="submission" date="2019-03" db="EMBL/GenBank/DDBJ databases">
        <title>Sequencing 25 genomes of Wallemia mellicola.</title>
        <authorList>
            <person name="Gostincar C."/>
        </authorList>
    </citation>
    <scope>NUCLEOTIDE SEQUENCE [LARGE SCALE GENOMIC DNA]</scope>
    <source>
        <strain evidence="7 10">EXF-1262</strain>
        <strain evidence="8 9">EXF-1277</strain>
    </source>
</reference>
<feature type="domain" description="Ras-GEF" evidence="5">
    <location>
        <begin position="571"/>
        <end position="827"/>
    </location>
</feature>
<dbReference type="GO" id="GO:0007264">
    <property type="term" value="P:small GTPase-mediated signal transduction"/>
    <property type="evidence" value="ECO:0007669"/>
    <property type="project" value="InterPro"/>
</dbReference>
<dbReference type="SUPFAM" id="SSF50729">
    <property type="entry name" value="PH domain-like"/>
    <property type="match status" value="1"/>
</dbReference>
<dbReference type="SUPFAM" id="SSF48366">
    <property type="entry name" value="Ras GEF"/>
    <property type="match status" value="2"/>
</dbReference>
<dbReference type="GO" id="GO:0005085">
    <property type="term" value="F:guanyl-nucleotide exchange factor activity"/>
    <property type="evidence" value="ECO:0007669"/>
    <property type="project" value="UniProtKB-KW"/>
</dbReference>
<dbReference type="SMART" id="SM00233">
    <property type="entry name" value="PH"/>
    <property type="match status" value="2"/>
</dbReference>
<dbReference type="EMBL" id="SPRH01000048">
    <property type="protein sequence ID" value="TIB97418.1"/>
    <property type="molecule type" value="Genomic_DNA"/>
</dbReference>
<feature type="compositionally biased region" description="Basic and acidic residues" evidence="3">
    <location>
        <begin position="237"/>
        <end position="250"/>
    </location>
</feature>
<proteinExistence type="predicted"/>
<dbReference type="Pfam" id="PF00620">
    <property type="entry name" value="RhoGAP"/>
    <property type="match status" value="1"/>
</dbReference>
<feature type="region of interest" description="Disordered" evidence="3">
    <location>
        <begin position="124"/>
        <end position="250"/>
    </location>
</feature>
<dbReference type="OrthoDB" id="79452at2759"/>
<dbReference type="GO" id="GO:0005737">
    <property type="term" value="C:cytoplasm"/>
    <property type="evidence" value="ECO:0007669"/>
    <property type="project" value="TreeGrafter"/>
</dbReference>
<evidence type="ECO:0000313" key="9">
    <source>
        <dbReference type="Proteomes" id="UP000305362"/>
    </source>
</evidence>
<dbReference type="InterPro" id="IPR023578">
    <property type="entry name" value="Ras_GEF_dom_sf"/>
</dbReference>
<evidence type="ECO:0000256" key="2">
    <source>
        <dbReference type="PROSITE-ProRule" id="PRU00168"/>
    </source>
</evidence>
<dbReference type="GO" id="GO:0005096">
    <property type="term" value="F:GTPase activator activity"/>
    <property type="evidence" value="ECO:0007669"/>
    <property type="project" value="UniProtKB-KW"/>
</dbReference>
<evidence type="ECO:0000313" key="10">
    <source>
        <dbReference type="Proteomes" id="UP000307169"/>
    </source>
</evidence>
<evidence type="ECO:0000256" key="1">
    <source>
        <dbReference type="ARBA" id="ARBA00022468"/>
    </source>
</evidence>
<feature type="region of interest" description="Disordered" evidence="3">
    <location>
        <begin position="1822"/>
        <end position="1848"/>
    </location>
</feature>
<feature type="domain" description="Rho-GAP" evidence="6">
    <location>
        <begin position="1990"/>
        <end position="2190"/>
    </location>
</feature>
<feature type="non-terminal residue" evidence="7">
    <location>
        <position position="1"/>
    </location>
</feature>
<feature type="region of interest" description="Disordered" evidence="3">
    <location>
        <begin position="55"/>
        <end position="87"/>
    </location>
</feature>
<dbReference type="Gene3D" id="2.30.29.30">
    <property type="entry name" value="Pleckstrin-homology domain (PH domain)/Phosphotyrosine-binding domain (PTB)"/>
    <property type="match status" value="2"/>
</dbReference>
<evidence type="ECO:0000259" key="5">
    <source>
        <dbReference type="PROSITE" id="PS50009"/>
    </source>
</evidence>
<dbReference type="InterPro" id="IPR011993">
    <property type="entry name" value="PH-like_dom_sf"/>
</dbReference>
<dbReference type="Pfam" id="PF00618">
    <property type="entry name" value="RasGEF_N"/>
    <property type="match status" value="1"/>
</dbReference>
<dbReference type="PROSITE" id="PS50238">
    <property type="entry name" value="RHOGAP"/>
    <property type="match status" value="1"/>
</dbReference>
<dbReference type="InterPro" id="IPR036964">
    <property type="entry name" value="RASGEF_cat_dom_sf"/>
</dbReference>
<dbReference type="InterPro" id="IPR001895">
    <property type="entry name" value="RASGEF_cat_dom"/>
</dbReference>
<dbReference type="CDD" id="cd00159">
    <property type="entry name" value="RhoGAP"/>
    <property type="match status" value="1"/>
</dbReference>
<dbReference type="CDD" id="cd06224">
    <property type="entry name" value="REM"/>
    <property type="match status" value="1"/>
</dbReference>
<feature type="compositionally biased region" description="Basic and acidic residues" evidence="3">
    <location>
        <begin position="1387"/>
        <end position="1403"/>
    </location>
</feature>
<dbReference type="InterPro" id="IPR000198">
    <property type="entry name" value="RhoGAP_dom"/>
</dbReference>
<feature type="region of interest" description="Disordered" evidence="3">
    <location>
        <begin position="1071"/>
        <end position="1126"/>
    </location>
</feature>
<dbReference type="InterPro" id="IPR050729">
    <property type="entry name" value="Rho-GAP"/>
</dbReference>
<feature type="compositionally biased region" description="Low complexity" evidence="3">
    <location>
        <begin position="956"/>
        <end position="971"/>
    </location>
</feature>
<dbReference type="Proteomes" id="UP000307169">
    <property type="component" value="Unassembled WGS sequence"/>
</dbReference>
<keyword evidence="1" id="KW-0343">GTPase activation</keyword>
<sequence>CSELSEIPPTRREKGNARWTCSKWTYATRSRWTMRRFKKDDETKPNFVNYLKRLQPSNSKKSIQQSNSLHFNQPYSNGEQKHSKSVDDLNSFNDQLSQQQPRRDPAESSLRTRKISLPMAVYPIEENNQSLTPGDINQRPQRKSSLAAQSILFGNPTPLTSIPQSSSSSLESPSRGSPTPEHDNIVTPTSSHPTLYPIPNKRSGDDDTSVSPTTTTNRTLETELNNRDDPPSPTPGRDNDFWNQERAEKRSSQITLRSGFLQRKVDYMPSRKTQAELSRNWKPFKVALRNNKLFLYKIPSSDKTNAVKDFFPHRLIPSAPIQQQSPAQKSRAYYGKSKHPGLVIDESATDERVIGGSPEAIVHEMIFGTQSSSNEQHYDYVESVIFNYSAILEKHFTSTRFFNEVQKCANTALQEAPNGEYIQRVILPFIIRYLVVVQMLQLDEQAKRLVVNLIEAIKSRPPNKEDDDLVKAVHPKLFNAREIPPMFTPTDYQSRLNHDASSPQVLRSEVSKHLANAGLTPALFLVLEPREIGRQVHSYHVERIRGLGEYLDKHGGDKLRARQEVFWGLCQQSDDTNPLLLLSFSPAKPHFLTRLILHHVLILSRQPLNLEGISSLGQLRSLVAATTSSPTALRATLIVHWIRVGMSLERLGDAAGWAAVALGLCSRAVSRLARTWKRIGREERNTVSRWAATLADLGVVDEAETTTEAKVKPATSIPTYTITPKSKVRPAALPSVHVTSASIPYLGTLLDDVKPTLDAHSTDEIQITPLFRSRKRLYESFALFEEAYKGHSVKLGLNHKSSRDTIGTNDEEVAVGSHEGDTTVAPRSAALLVEFAALWHEYLMEVIYLPTNKNRISLYIGNSLSCESRLLNAPAERKTHKPEDSIASALPALPTDYKPPTQLSVNPLTPLTFPPTLAYITFSDTNSIATEANERLFAPQSRPKMTRLDSADSSNTISSTTPASSQPSQPIVRTHSLQLRRRSFDIDLKRKSSRRMTKNEDGQTPLLAIEKAAKNIHEPQNRRMAFQRTMKEMAAGGAETLFNLCDGELVIKALPNESSFVKRFSVSHRLSVATSTSGHTRTDGPSVPASRTGEEGSRPTSLIESRATSRHASVSNFSTATGTTGALGRAASIRRQSVVGTPSQRYSNYSNFSTNNNSNEAYLRVHVKSGNLDRLIDVLILGIDHLGVQRTSADDMGGGLEVSTAGKGKIRFSMDLTEYADVFFATFRSICPPLKLFETLQKRFECAPNVSPELSLVASEVHFPLWKSERIPFDQIEWEQVTRVRVGVIDALRFWLEFGGGLQDALDEQLLFSGLITFLKSGQTMTQERHNSEDQLASLQTTQRAMQSLYEFFIRQALRPDLISNNEGTTEATNLKSETNSNPCASESEHAEQPNKQKSSDNKTKDILEAASVVENMDNRTAEEIVDALDQIGSAILRNISEQDLVATAELFETQVNENEGWFASKFQDTNYSLAQENLSIQDIYTYINIVKGEGDMSIARRLPASVRAAHKATMIVRKWATNMISQVGLGLEARSKRIEIMLDAISICRSRMTCLNGEEVSFRVGGNLGSSVQSVLPSANDISASTIKSMVEGALVAALVTPESRSHVGAWAQVSANRNANLESLSTFIKLPDTPESEKRKSNSSLRERERPCAVDLGWIWERMLEVILDVRDDENVTGQVVSFDKRRYLFNFSCNAPQLGQQSVLSSEDEGSISFLLQLMDKQSNELISKSQARDSENSGGLLKQIHEDASREVIQAHTKGILVENAYAFSGIAKLQQEKEKRDVTIVERMRREKRDDLAALEKREIEIQKAASMSFLTKHGRTASSTSATSIGSSNTIKKSRQGKRMTALLRPFRPLSIAFGSSQHPPSEAPRKRLSELDFEPSNKPALVITLHAARVSEFVNNARSYTFQIVSEDGANYLFQGTSATDVKEWIEVISRASQTSAAKRLTYIAPNNIPASELQAQSQTPAPAPSVPAKREPQAVFGVDLSEVVRRELGDEGVKNGEIPIIVDKCLNEIEERGLLETGIYRLSGAISAISNLKDAFDSDASAVNLSEGDARDVHSVSGILKLYLRELPEPVVPYAMYPSFIQAVLIPEYEERLYAIRELVWNLPRTHFTLLRRLSEHLEKVTDYEDQNQMFAHNLAIVFGPNILKPPAGPGNFMASMSNIGHVSNLVKIFILQCHWLFYAADEADAENYDNTAEQQQSDQANDDTVILEEDEDAA</sequence>
<evidence type="ECO:0008006" key="11">
    <source>
        <dbReference type="Google" id="ProtNLM"/>
    </source>
</evidence>
<evidence type="ECO:0000313" key="8">
    <source>
        <dbReference type="EMBL" id="TIC60335.1"/>
    </source>
</evidence>
<evidence type="ECO:0000259" key="6">
    <source>
        <dbReference type="PROSITE" id="PS50238"/>
    </source>
</evidence>
<dbReference type="InterPro" id="IPR008936">
    <property type="entry name" value="Rho_GTPase_activation_prot"/>
</dbReference>
<feature type="compositionally biased region" description="Low complexity" evidence="3">
    <location>
        <begin position="209"/>
        <end position="219"/>
    </location>
</feature>
<protein>
    <recommendedName>
        <fullName evidence="11">Ras GEF</fullName>
    </recommendedName>
</protein>
<dbReference type="CDD" id="cd00821">
    <property type="entry name" value="PH"/>
    <property type="match status" value="1"/>
</dbReference>